<comment type="subcellular location">
    <subcellularLocation>
        <location evidence="1">Nucleus</location>
    </subcellularLocation>
</comment>
<feature type="domain" description="BZIP" evidence="7">
    <location>
        <begin position="33"/>
        <end position="80"/>
    </location>
</feature>
<protein>
    <recommendedName>
        <fullName evidence="7">BZIP domain-containing protein</fullName>
    </recommendedName>
</protein>
<dbReference type="PROSITE" id="PS00036">
    <property type="entry name" value="BZIP_BASIC"/>
    <property type="match status" value="1"/>
</dbReference>
<reference evidence="8" key="1">
    <citation type="submission" date="2022-08" db="EMBL/GenBank/DDBJ databases">
        <authorList>
            <person name="Gutierrez-Valencia J."/>
        </authorList>
    </citation>
    <scope>NUCLEOTIDE SEQUENCE</scope>
</reference>
<dbReference type="InterPro" id="IPR004827">
    <property type="entry name" value="bZIP"/>
</dbReference>
<dbReference type="PANTHER" id="PTHR45764">
    <property type="entry name" value="BZIP TRANSCRIPTION FACTOR 44"/>
    <property type="match status" value="1"/>
</dbReference>
<dbReference type="Proteomes" id="UP001154282">
    <property type="component" value="Unassembled WGS sequence"/>
</dbReference>
<evidence type="ECO:0000313" key="9">
    <source>
        <dbReference type="Proteomes" id="UP001154282"/>
    </source>
</evidence>
<name>A0AAV0I4S4_9ROSI</name>
<dbReference type="Pfam" id="PF00170">
    <property type="entry name" value="bZIP_1"/>
    <property type="match status" value="1"/>
</dbReference>
<evidence type="ECO:0000256" key="1">
    <source>
        <dbReference type="ARBA" id="ARBA00004123"/>
    </source>
</evidence>
<keyword evidence="3" id="KW-0238">DNA-binding</keyword>
<dbReference type="CDD" id="cd14702">
    <property type="entry name" value="bZIP_plant_GBF1"/>
    <property type="match status" value="1"/>
</dbReference>
<evidence type="ECO:0000256" key="4">
    <source>
        <dbReference type="ARBA" id="ARBA00023163"/>
    </source>
</evidence>
<gene>
    <name evidence="8" type="ORF">LITE_LOCUS7533</name>
</gene>
<dbReference type="EMBL" id="CAMGYJ010000003">
    <property type="protein sequence ID" value="CAI0392411.1"/>
    <property type="molecule type" value="Genomic_DNA"/>
</dbReference>
<dbReference type="GO" id="GO:0003700">
    <property type="term" value="F:DNA-binding transcription factor activity"/>
    <property type="evidence" value="ECO:0007669"/>
    <property type="project" value="InterPro"/>
</dbReference>
<dbReference type="SUPFAM" id="SSF57959">
    <property type="entry name" value="Leucine zipper domain"/>
    <property type="match status" value="1"/>
</dbReference>
<proteinExistence type="predicted"/>
<dbReference type="FunFam" id="1.20.5.170:FF:000020">
    <property type="entry name" value="BZIP transcription factor"/>
    <property type="match status" value="1"/>
</dbReference>
<evidence type="ECO:0000259" key="7">
    <source>
        <dbReference type="PROSITE" id="PS50217"/>
    </source>
</evidence>
<evidence type="ECO:0000313" key="8">
    <source>
        <dbReference type="EMBL" id="CAI0392411.1"/>
    </source>
</evidence>
<dbReference type="GO" id="GO:0000976">
    <property type="term" value="F:transcription cis-regulatory region binding"/>
    <property type="evidence" value="ECO:0007669"/>
    <property type="project" value="TreeGrafter"/>
</dbReference>
<dbReference type="PROSITE" id="PS50217">
    <property type="entry name" value="BZIP"/>
    <property type="match status" value="1"/>
</dbReference>
<keyword evidence="5" id="KW-0539">Nucleus</keyword>
<dbReference type="GO" id="GO:0005634">
    <property type="term" value="C:nucleus"/>
    <property type="evidence" value="ECO:0007669"/>
    <property type="project" value="UniProtKB-SubCell"/>
</dbReference>
<comment type="caution">
    <text evidence="8">The sequence shown here is derived from an EMBL/GenBank/DDBJ whole genome shotgun (WGS) entry which is preliminary data.</text>
</comment>
<evidence type="ECO:0000256" key="2">
    <source>
        <dbReference type="ARBA" id="ARBA00023015"/>
    </source>
</evidence>
<dbReference type="GO" id="GO:0045893">
    <property type="term" value="P:positive regulation of DNA-templated transcription"/>
    <property type="evidence" value="ECO:0007669"/>
    <property type="project" value="TreeGrafter"/>
</dbReference>
<keyword evidence="9" id="KW-1185">Reference proteome</keyword>
<feature type="compositionally biased region" description="Low complexity" evidence="6">
    <location>
        <begin position="1"/>
        <end position="11"/>
    </location>
</feature>
<keyword evidence="2" id="KW-0805">Transcription regulation</keyword>
<dbReference type="GO" id="GO:0046982">
    <property type="term" value="F:protein heterodimerization activity"/>
    <property type="evidence" value="ECO:0007669"/>
    <property type="project" value="UniProtKB-ARBA"/>
</dbReference>
<evidence type="ECO:0000256" key="3">
    <source>
        <dbReference type="ARBA" id="ARBA00023125"/>
    </source>
</evidence>
<accession>A0AAV0I4S4</accession>
<dbReference type="PANTHER" id="PTHR45764:SF38">
    <property type="entry name" value="BZIP TRANSCRIPTION FACTOR 44"/>
    <property type="match status" value="1"/>
</dbReference>
<dbReference type="InterPro" id="IPR046347">
    <property type="entry name" value="bZIP_sf"/>
</dbReference>
<dbReference type="SMART" id="SM00338">
    <property type="entry name" value="BRLZ"/>
    <property type="match status" value="1"/>
</dbReference>
<evidence type="ECO:0000256" key="6">
    <source>
        <dbReference type="SAM" id="MobiDB-lite"/>
    </source>
</evidence>
<evidence type="ECO:0000256" key="5">
    <source>
        <dbReference type="ARBA" id="ARBA00023242"/>
    </source>
</evidence>
<dbReference type="AlphaFoldDB" id="A0AAV0I4S4"/>
<sequence>MASSSVGASSGSTGGALMRNSSSEEDLNLGLMDERKRKRKLSNRESARRSRMRKQNHLDELSAQVAQLTKDNAEIVASVNLKTQLFLGAEAENSVLRAQAAELSHRLDSLNEIVNYVDSLRYAAVPAPTPTPTAAGGATGATTALEAADDCFMMMNNENPWSCSAFQPVMDMVMY</sequence>
<feature type="region of interest" description="Disordered" evidence="6">
    <location>
        <begin position="1"/>
        <end position="57"/>
    </location>
</feature>
<organism evidence="8 9">
    <name type="scientific">Linum tenue</name>
    <dbReference type="NCBI Taxonomy" id="586396"/>
    <lineage>
        <taxon>Eukaryota</taxon>
        <taxon>Viridiplantae</taxon>
        <taxon>Streptophyta</taxon>
        <taxon>Embryophyta</taxon>
        <taxon>Tracheophyta</taxon>
        <taxon>Spermatophyta</taxon>
        <taxon>Magnoliopsida</taxon>
        <taxon>eudicotyledons</taxon>
        <taxon>Gunneridae</taxon>
        <taxon>Pentapetalae</taxon>
        <taxon>rosids</taxon>
        <taxon>fabids</taxon>
        <taxon>Malpighiales</taxon>
        <taxon>Linaceae</taxon>
        <taxon>Linum</taxon>
    </lineage>
</organism>
<dbReference type="InterPro" id="IPR045314">
    <property type="entry name" value="bZIP_plant_GBF1"/>
</dbReference>
<keyword evidence="4" id="KW-0804">Transcription</keyword>
<dbReference type="Gene3D" id="1.20.5.170">
    <property type="match status" value="1"/>
</dbReference>